<feature type="domain" description="Cadherin" evidence="26">
    <location>
        <begin position="3331"/>
        <end position="3435"/>
    </location>
</feature>
<evidence type="ECO:0000259" key="24">
    <source>
        <dbReference type="PROSITE" id="PS50025"/>
    </source>
</evidence>
<keyword evidence="16 21" id="KW-1015">Disulfide bond</keyword>
<evidence type="ECO:0000256" key="22">
    <source>
        <dbReference type="SAM" id="Phobius"/>
    </source>
</evidence>
<feature type="domain" description="Cadherin" evidence="26">
    <location>
        <begin position="3436"/>
        <end position="3540"/>
    </location>
</feature>
<dbReference type="FunFam" id="2.60.40.60:FF:000066">
    <property type="entry name" value="FAT atypical cadherin 1"/>
    <property type="match status" value="1"/>
</dbReference>
<evidence type="ECO:0000256" key="3">
    <source>
        <dbReference type="ARBA" id="ARBA00004601"/>
    </source>
</evidence>
<dbReference type="eggNOG" id="KOG1219">
    <property type="taxonomic scope" value="Eukaryota"/>
</dbReference>
<dbReference type="FunFam" id="2.60.40.60:FF:000207">
    <property type="entry name" value="FAT atypical cadherin 2"/>
    <property type="match status" value="1"/>
</dbReference>
<dbReference type="FunFam" id="2.60.40.60:FF:000015">
    <property type="entry name" value="FAT atypical cadherin 1"/>
    <property type="match status" value="1"/>
</dbReference>
<dbReference type="FunFam" id="2.10.25.10:FF:000057">
    <property type="entry name" value="protocadherin Fat 1 isoform X2"/>
    <property type="match status" value="1"/>
</dbReference>
<dbReference type="CDD" id="cd00054">
    <property type="entry name" value="EGF_CA"/>
    <property type="match status" value="1"/>
</dbReference>
<accession>A0A091D3B6</accession>
<dbReference type="Proteomes" id="UP000028990">
    <property type="component" value="Unassembled WGS sequence"/>
</dbReference>
<feature type="transmembrane region" description="Helical" evidence="22">
    <location>
        <begin position="4080"/>
        <end position="4101"/>
    </location>
</feature>
<dbReference type="PROSITE" id="PS00022">
    <property type="entry name" value="EGF_1"/>
    <property type="match status" value="1"/>
</dbReference>
<dbReference type="FunFam" id="2.60.40.60:FF:000059">
    <property type="entry name" value="FAT atypical cadherin 3"/>
    <property type="match status" value="1"/>
</dbReference>
<dbReference type="FunFam" id="2.60.120.200:FF:000139">
    <property type="entry name" value="FAT atypical cadherin 2"/>
    <property type="match status" value="1"/>
</dbReference>
<evidence type="ECO:0000259" key="25">
    <source>
        <dbReference type="PROSITE" id="PS50026"/>
    </source>
</evidence>
<feature type="signal peptide" evidence="23">
    <location>
        <begin position="1"/>
        <end position="18"/>
    </location>
</feature>
<dbReference type="FunFam" id="2.60.40.60:FF:000039">
    <property type="entry name" value="FAT atypical cadherin 3"/>
    <property type="match status" value="1"/>
</dbReference>
<dbReference type="PRINTS" id="PR00205">
    <property type="entry name" value="CADHERIN"/>
</dbReference>
<dbReference type="FunFam" id="2.60.40.60:FF:000197">
    <property type="entry name" value="FAT atypical cadherin 2"/>
    <property type="match status" value="1"/>
</dbReference>
<feature type="domain" description="Cadherin" evidence="26">
    <location>
        <begin position="1038"/>
        <end position="1147"/>
    </location>
</feature>
<feature type="domain" description="Cadherin" evidence="26">
    <location>
        <begin position="721"/>
        <end position="825"/>
    </location>
</feature>
<evidence type="ECO:0000256" key="23">
    <source>
        <dbReference type="SAM" id="SignalP"/>
    </source>
</evidence>
<evidence type="ECO:0000256" key="13">
    <source>
        <dbReference type="ARBA" id="ARBA00022989"/>
    </source>
</evidence>
<evidence type="ECO:0000313" key="27">
    <source>
        <dbReference type="EMBL" id="KFO26584.1"/>
    </source>
</evidence>
<dbReference type="FunFam" id="2.60.40.60:FF:000198">
    <property type="entry name" value="Protocadherin Fat 2"/>
    <property type="match status" value="1"/>
</dbReference>
<feature type="domain" description="Cadherin" evidence="26">
    <location>
        <begin position="1456"/>
        <end position="1562"/>
    </location>
</feature>
<keyword evidence="17" id="KW-0325">Glycoprotein</keyword>
<feature type="domain" description="Cadherin" evidence="26">
    <location>
        <begin position="570"/>
        <end position="669"/>
    </location>
</feature>
<dbReference type="InterPro" id="IPR050971">
    <property type="entry name" value="Cadherin-domain_protein"/>
</dbReference>
<dbReference type="EMBL" id="KN123144">
    <property type="protein sequence ID" value="KFO26584.1"/>
    <property type="molecule type" value="Genomic_DNA"/>
</dbReference>
<evidence type="ECO:0000256" key="2">
    <source>
        <dbReference type="ARBA" id="ARBA00004282"/>
    </source>
</evidence>
<dbReference type="FunFam" id="2.60.40.60:FF:000024">
    <property type="entry name" value="FAT atypical cadherin 3"/>
    <property type="match status" value="1"/>
</dbReference>
<feature type="domain" description="EGF-like" evidence="25">
    <location>
        <begin position="3994"/>
        <end position="4030"/>
    </location>
</feature>
<dbReference type="SMART" id="SM00112">
    <property type="entry name" value="CA"/>
    <property type="match status" value="33"/>
</dbReference>
<organism evidence="27 28">
    <name type="scientific">Fukomys damarensis</name>
    <name type="common">Damaraland mole rat</name>
    <name type="synonym">Cryptomys damarensis</name>
    <dbReference type="NCBI Taxonomy" id="885580"/>
    <lineage>
        <taxon>Eukaryota</taxon>
        <taxon>Metazoa</taxon>
        <taxon>Chordata</taxon>
        <taxon>Craniata</taxon>
        <taxon>Vertebrata</taxon>
        <taxon>Euteleostomi</taxon>
        <taxon>Mammalia</taxon>
        <taxon>Eutheria</taxon>
        <taxon>Euarchontoglires</taxon>
        <taxon>Glires</taxon>
        <taxon>Rodentia</taxon>
        <taxon>Hystricomorpha</taxon>
        <taxon>Bathyergidae</taxon>
        <taxon>Fukomys</taxon>
    </lineage>
</organism>
<sequence>MTTVSLALATLLFCCVTCEKLLEGTGSSSSSSSSAWRFTHSLYNATIYENSAPKTYVESSVKMGVYLAEPHWAVHYRIISGDVVNVFKTEEYVVGNFCFLRIRTKSSNTALLNREVRDSYTLIVQATEKTQEVEALTRVVVHILDRNDLKPLFSPPSYRVTISEDMPLKSPICKVTATDADLGQNAGLYYAFNTRSEFFAIHPTSGVVTVAGKLNVTWRGRYELQVLAVDRMRKISEGNGFGNLAALTVHVEPAPRKLPAIASVVVTRPDSNEGGPYATVVVDVSGAGPEVDLLEVVGGDPGKHFKAVRSYARSGEFSLVSIKHINWLEHLHGFNLSLQASSGSRPSFRSQIRGFHLPPSGLASLKFEKPIYRVQLSEFSPPGSRVVLVKVTPAVPHLQYVLKPSSESTGFKLDARTGLITTLKLMDFRDRAHYQLHVRTSPGLASTTVIVDLVDCNNHAPIFNRSSYEGTVDENVPPGTSVLTVTATDGDRGENGYVTYSITGPKAVPFSIDPFLGVISTSKPLDYELMRRIYTFQVRASDWGAPFRREKEVSVSLRLKNLNDNWPMFEEVNCTVSIGQAWPVGKAVMTFSAIDVDELQNLKYEIMSGNELEYFELNHFSGVLSLKNSFTRLSASQPNSYSLKITASDGQNYALPTTLNVTVVRDPRFELPVRCDKTGVLTHFTKTVLHSVGFQDQESGDEEFTSLPMFQINHHAPQFADHFPQSIDVLEHVPVHTSLARLAATDPDAGFNGKLVYVIADGNEEGCFDIELETGLLTVAAPLDYETTHFYLLNVTVYDLGSPQKSSWKPLTMHVKDWNDNAPRFPPGGYQLTISEDTVVGTTIAELETKDADSEDNGRVRYTLLSPTEKFSLHPLTGELVVTGHLDRELEPRYVLKVEARDQPKKGHQLFSVTDLIITLEDANDNSPQCITERSSLRVPEDLPPGTVLTFLDASDPDLGPAGEVHYVLSDDLHGTFRVDPRTGALSLETELDFERRAGYNLSLWVSDSGRPLARRTLCRVEVIVLDVNENLHAPHFASFVYQGQVQEDSPPGTQVVQVTARDDDSGLDGEVRYFLQASTGLAAFAIDPDTGRIRTRAALDREFVPYYWLTVLAVDRGSVPLSSVTEVYIEITDVNDNPPQMSRPVFYPCVPEDVPVGTSVLQLDARDPDSSSRGKLTFNITSGNHMGAFVIHPVTGLLSTARQLDRESKDEHILEVTVLDNGEPPLKSTSRVVVCVSDVNDNAPVFSHKLFNVRLPERPSPASPGAGAVYRLVASDPDEGLNGSVTYSIEESDEDGFGIDPVTGVVSSSSTFTAGEYNILTIKATDSGQPPLSASVRLHVEWVPQPRPSSVPLAFDETHYSFTAMETDPVNHMVGVISVEGRPGLFWFHITGGDKDMDFDIEKTTGSIVIARPLDMRTGSSYNLTVEVTDGFHTIATQVYILLIANVNRHRPQFLEAHYDVSVPQDTLPGVELLRVQATDGDKGRGLIYTIQGSQDPGSASLFQLDPSTGALVTVGKLDLGSGPSQHTLTVMVRDQEMPIKRNFVWVTIHVKDGNLHPPHFAQLHYEARVPDSTAPGTELLQVQAVDADRGANAEVHYSLLKGNSEDLFDIDILRGIVTVARKLNRANHVRHTLTVKAEDRGSPPRHELATVVVHVHPSDSSAPIFSSAEYFVEVPESVSVGSPVLLVSAASPSEVTYELREGNKDGVFSMNSYSGLISTQKNLDHEKISSYQLKIRGSNMAGAFSDIVVLVYIIDENDNAPMFLNSTFVGQISEAAPLYSMIMAEDNSPFVVCASDKDEEANALLVYKILDPDASKFFKIDPSMGTLIITSEMDYESRPLFQFDVYVHDQGSPVLFAPKPARVIIYIRNVNDSPPRFAEQIYEAAVVGPVHFGMELLTVRASDDDSEVTYSIKTGNADRAVALHPVTGCVSVLNPAVLGLSRKLTVRASDGLYQDTALVKISLTQVLDTSLRFDQDVYGAGVKENAQDRKALVIFAVQGSLLNDTLSYFLLNGTDLFHMVRSAGVLQTRGVAFDREQQDIHEVVVEVRDDRAPQRVARALVRVSVEDVNDNAPEFKHLPYYTVVQDGTEPGDVLFQVCATDKDLGANGTVTYAFTEDHTYFRIDPYVGDISLKKPFDYQALNKYRLRVIAQDGGSPSLQTEAEVLVTVRNKSNPLFQSPYYKVRVPENITLHTPILHTQARSPEGLRLIYNIVEEESLTLFTTDFKTGVLTVTGPLDYESESKHVFTVRATDTALGSFSEATVEVLVEDVNDNPPTFSQLVYTTSVSEGLPAHTPVIQLLASDQDSGQNRDVSYQIVEDGSDVSKFFQINGSTGEIVTLQELDYEAQQHFHVKVQALDRGNPPLTGETLVVVNVSDINDNPPEFRQPQYEASVSELATCGHLVLKVQALDPDSRDATRLEYLILSGNQDRHFSINRSSGVISTFNLCKKQLDPSYSLRVSASDGVFQATVPVYINTTNANKYSPEFQQHIYEAELAENAKEGTKVIELLAIDKDSGPYGTVDYTIINKLAGEKFSINPSGQITTLQKLDRENSTERVIAIKVMARDGGGKVAFCVVKIILTDENDNAPQFKASRYTLSVPSNVSRDFPVIQVLAYDADEGRNADVTYSVDPMEDLADDLIDVNELTGVVKVKESLVGLENQTLHFRVKAQDGGPPHWNSRVPVQLQVVSNEVPLPKFSEPLYTFPASEDLPVGSEIGVVKAAAAQDPVIYSLVQGTTAESNRDGVFSLDQDTGVLKVRRALDHESIRWYQIDLMAHCPHEDIELVALVSVHIQVKDVNDNRPVFEADPYKAFLTENMPGGTTVIQVTANDEDTGNDGRVSYRLSVEPGSNVHQLFAIDSESGWITTLKELDCETQQTYRFHVVAHDHGQTIQLSSQALVEVSVTDENDNAPQFASEDYRGSVVENSEPGELVATLKTLDADVSEQNRQVTCYITEGDPLGQFGIHQVGDEWRISSRKTLDREHTAKYSLRITASDGKFQTSVPVEIFVLDVNDNSPQCAQLLYASRVREDVPPGAFVLKVSATDSDVDTNAQITYSLHGPGSQEFKLDPHTGELTTRTALDRERKDTYSLVAKAADGGGRSCQADVTVHVEDVNDNAPRFFPAHCAVAVFDNTTAKTPVAVVFARDPDHGANAQVVYSLTDSAEGQFSIDPATGVIRLEKPLQARPQAVLELTVQASDLGAPRPMSALGTVSVSVVGLEDYLPVFLTAEHGLQVREDVPPGAQVLSLASLTRPGAEKSGYRIVGGNEQGRFRLDASTGILYVNRSLDFETSPRYFLSIECSRKAASSLSDVTTVVVNITDVNEHRPRFPKELYSARVLENAGVGDVILTVSATDDDGPLNNAVTYSLVGGNQLGHFSVHPEKGTLQVAKALDWEQTPSYSLKLRAMDSGQPRLHADADVHVQVVDVNDNPPRFFQLNYSTTVPENSAIGSKVLQLILSDPDSPENGAPYSFRITKGNAGSAFRVTPEGWLVTTAGLSRRAQEQYQLQVEVSDSGIPPLSSSTWVSVLVLEQSHYPPSALPLEIFITVGEEEFQGGMVGKIHATDRDPQDTLTYSLAGLGSLGRSFSVGAADGKIIAAQGLPRGHYLFNVTVSDGTFSTTAAVHVHVWHVGQEALQQALWLGFQQLTPEELVSDHWRNLQRFLSNTLDVRRASIHLASLQPAEAAAGVDVLLVFEGHSGTFSDLRELASTLARSAKEMENSVGIQMRSAAPVVPCRGPSCQAQPCQETVHLEPTVGPTYSTARLSILTPRHRLERSCACNGTAARFSGQSSVRYRPAAGHYWHIRLHLRTLQPHAVLLFTNETAPISLKLARGVPRLEHHCPGGFSGNLSSQRRVNDQEWHSILVQETETFLHLSVDSTGNVSLVVPHTCRARRPERDLVLGGLVLSRSSSNVSQGFEGCLDAVVVNGERLELLVHGRKTAGFLERRALSQCCLHGHPCSQNPCLNGGRCSQTHGEGYVCKCPPPFSGKHCEHRGNCTSTPCPEGGACISTSEGASCTCPHPHVGDRTGGTAVLVLCTAEQKQSPKRHARCEMEAIGCSEGHCLVTPEIKRGDWGQQELLIIIAAILFIIVTTAGFLFYCHHCKSHKPVTMEDPDLLARSVGVDTHAVSAIELDPLSTSSCNNLNQPEPGKAAALNELVTFGPGSKHRPVVCSVPPRLPPAAVTSHPDHEAIIQRTWSGEEMGYPGGAAVWPPSYSGRECWEYPCSEVTSPPRQLTSAGMPEPTGLYGGFPFPLELENKRAALPPRYSNQNLEDLMPPRPPSPRDRLLAPCLNQYTAISYYHSQCRQGGGPCLAEGGYKGLSCLPIKYYLH</sequence>
<evidence type="ECO:0000259" key="26">
    <source>
        <dbReference type="PROSITE" id="PS50268"/>
    </source>
</evidence>
<dbReference type="InterPro" id="IPR001791">
    <property type="entry name" value="Laminin_G"/>
</dbReference>
<comment type="subcellular location">
    <subcellularLocation>
        <location evidence="2">Cell junction</location>
    </subcellularLocation>
    <subcellularLocation>
        <location evidence="1">Cell membrane</location>
        <topology evidence="1">Single-pass membrane protein</topology>
    </subcellularLocation>
    <subcellularLocation>
        <location evidence="3">Golgi apparatus</location>
        <location evidence="3">trans-Golgi network</location>
    </subcellularLocation>
</comment>
<feature type="chain" id="PRO_5001871658" description="Protocadherin Fat 2" evidence="23">
    <location>
        <begin position="19"/>
        <end position="4332"/>
    </location>
</feature>
<dbReference type="InterPro" id="IPR015919">
    <property type="entry name" value="Cadherin-like_sf"/>
</dbReference>
<feature type="domain" description="Cadherin" evidence="26">
    <location>
        <begin position="3541"/>
        <end position="3651"/>
    </location>
</feature>
<comment type="function">
    <text evidence="18">Involved in the regulation of cell migration. May be involved in mediating the organization of the parallel fibers of granule cells during cerebellar development.</text>
</comment>
<feature type="domain" description="Cadherin" evidence="26">
    <location>
        <begin position="931"/>
        <end position="1037"/>
    </location>
</feature>
<feature type="domain" description="Cadherin" evidence="26">
    <location>
        <begin position="2489"/>
        <end position="2592"/>
    </location>
</feature>
<dbReference type="PANTHER" id="PTHR24025:SF16">
    <property type="entry name" value="FAT ATYPICAL CADHERIN 2"/>
    <property type="match status" value="1"/>
</dbReference>
<dbReference type="SMART" id="SM00282">
    <property type="entry name" value="LamG"/>
    <property type="match status" value="1"/>
</dbReference>
<evidence type="ECO:0000256" key="9">
    <source>
        <dbReference type="ARBA" id="ARBA00022737"/>
    </source>
</evidence>
<dbReference type="GO" id="GO:0007156">
    <property type="term" value="P:homophilic cell adhesion via plasma membrane adhesion molecules"/>
    <property type="evidence" value="ECO:0007669"/>
    <property type="project" value="InterPro"/>
</dbReference>
<dbReference type="CDD" id="cd11304">
    <property type="entry name" value="Cadherin_repeat"/>
    <property type="match status" value="33"/>
</dbReference>
<feature type="domain" description="Cadherin" evidence="26">
    <location>
        <begin position="1766"/>
        <end position="1879"/>
    </location>
</feature>
<dbReference type="FunFam" id="2.60.40.60:FF:000079">
    <property type="entry name" value="FAT atypical cadherin 1"/>
    <property type="match status" value="1"/>
</dbReference>
<dbReference type="FunFam" id="2.60.40.60:FF:000065">
    <property type="entry name" value="FAT atypical cadherin 1"/>
    <property type="match status" value="1"/>
</dbReference>
<feature type="domain" description="Cadherin" evidence="26">
    <location>
        <begin position="2280"/>
        <end position="2386"/>
    </location>
</feature>
<evidence type="ECO:0000256" key="21">
    <source>
        <dbReference type="PROSITE-ProRule" id="PRU00076"/>
    </source>
</evidence>
<feature type="domain" description="Cadherin" evidence="26">
    <location>
        <begin position="1563"/>
        <end position="1667"/>
    </location>
</feature>
<dbReference type="Pfam" id="PF00008">
    <property type="entry name" value="EGF"/>
    <property type="match status" value="1"/>
</dbReference>
<keyword evidence="10 20" id="KW-0106">Calcium</keyword>
<dbReference type="FunFam" id="2.60.40.60:FF:000058">
    <property type="entry name" value="FAT atypical cadherin 3"/>
    <property type="match status" value="1"/>
</dbReference>
<keyword evidence="13 22" id="KW-1133">Transmembrane helix</keyword>
<dbReference type="SUPFAM" id="SSF57196">
    <property type="entry name" value="EGF/Laminin"/>
    <property type="match status" value="1"/>
</dbReference>
<reference evidence="27 28" key="1">
    <citation type="submission" date="2013-11" db="EMBL/GenBank/DDBJ databases">
        <title>The Damaraland mole rat (Fukomys damarensis) genome and evolution of African mole rats.</title>
        <authorList>
            <person name="Gladyshev V.N."/>
            <person name="Fang X."/>
        </authorList>
    </citation>
    <scope>NUCLEOTIDE SEQUENCE [LARGE SCALE GENOMIC DNA]</scope>
    <source>
        <tissue evidence="27">Liver</tissue>
    </source>
</reference>
<feature type="domain" description="Laminin G" evidence="24">
    <location>
        <begin position="3782"/>
        <end position="3953"/>
    </location>
</feature>
<feature type="domain" description="Cadherin" evidence="26">
    <location>
        <begin position="3228"/>
        <end position="3330"/>
    </location>
</feature>
<dbReference type="FunFam" id="2.60.40.60:FF:000037">
    <property type="entry name" value="FAT atypical cadherin 1"/>
    <property type="match status" value="2"/>
</dbReference>
<feature type="domain" description="Cadherin" evidence="26">
    <location>
        <begin position="368"/>
        <end position="463"/>
    </location>
</feature>
<keyword evidence="14" id="KW-0333">Golgi apparatus</keyword>
<dbReference type="FunFam" id="2.60.40.60:FF:000080">
    <property type="entry name" value="FAT atypical cadherin 1"/>
    <property type="match status" value="1"/>
</dbReference>
<feature type="domain" description="Cadherin" evidence="26">
    <location>
        <begin position="2387"/>
        <end position="2488"/>
    </location>
</feature>
<dbReference type="PANTHER" id="PTHR24025">
    <property type="entry name" value="DESMOGLEIN FAMILY MEMBER"/>
    <property type="match status" value="1"/>
</dbReference>
<evidence type="ECO:0000256" key="12">
    <source>
        <dbReference type="ARBA" id="ARBA00022949"/>
    </source>
</evidence>
<evidence type="ECO:0000256" key="1">
    <source>
        <dbReference type="ARBA" id="ARBA00004162"/>
    </source>
</evidence>
<dbReference type="SMART" id="SM00181">
    <property type="entry name" value="EGF"/>
    <property type="match status" value="2"/>
</dbReference>
<evidence type="ECO:0000256" key="4">
    <source>
        <dbReference type="ARBA" id="ARBA00011738"/>
    </source>
</evidence>
<dbReference type="PROSITE" id="PS50268">
    <property type="entry name" value="CADHERIN_2"/>
    <property type="match status" value="32"/>
</dbReference>
<dbReference type="FunFam" id="2.60.40.60:FF:000026">
    <property type="entry name" value="FAT atypical cadherin 1"/>
    <property type="match status" value="2"/>
</dbReference>
<keyword evidence="7 22" id="KW-0812">Transmembrane</keyword>
<evidence type="ECO:0000256" key="6">
    <source>
        <dbReference type="ARBA" id="ARBA00022536"/>
    </source>
</evidence>
<dbReference type="GO" id="GO:0005911">
    <property type="term" value="C:cell-cell junction"/>
    <property type="evidence" value="ECO:0007669"/>
    <property type="project" value="TreeGrafter"/>
</dbReference>
<feature type="domain" description="Cadherin" evidence="26">
    <location>
        <begin position="1248"/>
        <end position="1341"/>
    </location>
</feature>
<feature type="domain" description="Cadherin" evidence="26">
    <location>
        <begin position="2179"/>
        <end position="2279"/>
    </location>
</feature>
<evidence type="ECO:0000256" key="17">
    <source>
        <dbReference type="ARBA" id="ARBA00023180"/>
    </source>
</evidence>
<dbReference type="InterPro" id="IPR013320">
    <property type="entry name" value="ConA-like_dom_sf"/>
</dbReference>
<dbReference type="FunFam" id="2.60.40.60:FF:000194">
    <property type="entry name" value="FAT atypical cadherin 2"/>
    <property type="match status" value="1"/>
</dbReference>
<dbReference type="GO" id="GO:0005794">
    <property type="term" value="C:Golgi apparatus"/>
    <property type="evidence" value="ECO:0007669"/>
    <property type="project" value="UniProtKB-SubCell"/>
</dbReference>
<dbReference type="CDD" id="cd00053">
    <property type="entry name" value="EGF"/>
    <property type="match status" value="1"/>
</dbReference>
<dbReference type="FunFam" id="2.60.40.60:FF:000215">
    <property type="entry name" value="FAT atypical cadherin 2"/>
    <property type="match status" value="1"/>
</dbReference>
<feature type="domain" description="Cadherin" evidence="26">
    <location>
        <begin position="154"/>
        <end position="278"/>
    </location>
</feature>
<feature type="domain" description="Cadherin" evidence="26">
    <location>
        <begin position="826"/>
        <end position="930"/>
    </location>
</feature>
<dbReference type="GO" id="GO:0005886">
    <property type="term" value="C:plasma membrane"/>
    <property type="evidence" value="ECO:0007669"/>
    <property type="project" value="UniProtKB-SubCell"/>
</dbReference>
<dbReference type="SUPFAM" id="SSF49899">
    <property type="entry name" value="Concanavalin A-like lectins/glucanases"/>
    <property type="match status" value="1"/>
</dbReference>
<dbReference type="FunFam" id="2.60.40.60:FF:000051">
    <property type="entry name" value="FAT atypical cadherin 1"/>
    <property type="match status" value="1"/>
</dbReference>
<dbReference type="GO" id="GO:0005509">
    <property type="term" value="F:calcium ion binding"/>
    <property type="evidence" value="ECO:0007669"/>
    <property type="project" value="UniProtKB-UniRule"/>
</dbReference>
<evidence type="ECO:0000256" key="7">
    <source>
        <dbReference type="ARBA" id="ARBA00022692"/>
    </source>
</evidence>
<dbReference type="PROSITE" id="PS50025">
    <property type="entry name" value="LAM_G_DOMAIN"/>
    <property type="match status" value="1"/>
</dbReference>
<keyword evidence="9" id="KW-0677">Repeat</keyword>
<feature type="domain" description="EGF-like" evidence="25">
    <location>
        <begin position="3956"/>
        <end position="3993"/>
    </location>
</feature>
<dbReference type="PROSITE" id="PS00232">
    <property type="entry name" value="CADHERIN_1"/>
    <property type="match status" value="10"/>
</dbReference>
<feature type="disulfide bond" evidence="21">
    <location>
        <begin position="3983"/>
        <end position="3992"/>
    </location>
</feature>
<keyword evidence="15 22" id="KW-0472">Membrane</keyword>
<dbReference type="InterPro" id="IPR000742">
    <property type="entry name" value="EGF"/>
</dbReference>
<dbReference type="InterPro" id="IPR020894">
    <property type="entry name" value="Cadherin_CS"/>
</dbReference>
<dbReference type="Pfam" id="PF02210">
    <property type="entry name" value="Laminin_G_2"/>
    <property type="match status" value="1"/>
</dbReference>
<dbReference type="FunFam" id="2.60.40.60:FF:000071">
    <property type="entry name" value="FAT atypical cadherin 1"/>
    <property type="match status" value="1"/>
</dbReference>
<proteinExistence type="predicted"/>
<dbReference type="FunFam" id="2.60.40.60:FF:000075">
    <property type="entry name" value="FAT atypical cadherin 1"/>
    <property type="match status" value="1"/>
</dbReference>
<feature type="domain" description="Cadherin" evidence="26">
    <location>
        <begin position="2700"/>
        <end position="2806"/>
    </location>
</feature>
<evidence type="ECO:0000256" key="8">
    <source>
        <dbReference type="ARBA" id="ARBA00022729"/>
    </source>
</evidence>
<evidence type="ECO:0000313" key="28">
    <source>
        <dbReference type="Proteomes" id="UP000028990"/>
    </source>
</evidence>
<keyword evidence="12" id="KW-0965">Cell junction</keyword>
<feature type="domain" description="Cadherin" evidence="26">
    <location>
        <begin position="3123"/>
        <end position="3227"/>
    </location>
</feature>
<keyword evidence="5" id="KW-1003">Cell membrane</keyword>
<evidence type="ECO:0000256" key="10">
    <source>
        <dbReference type="ARBA" id="ARBA00022837"/>
    </source>
</evidence>
<dbReference type="FunFam" id="2.60.40.60:FF:000021">
    <property type="entry name" value="FAT atypical cadherin 1"/>
    <property type="match status" value="2"/>
</dbReference>
<dbReference type="FunFam" id="2.60.40.60:FF:000041">
    <property type="entry name" value="FAT atypical cadherin 1"/>
    <property type="match status" value="1"/>
</dbReference>
<feature type="domain" description="Cadherin" evidence="26">
    <location>
        <begin position="3021"/>
        <end position="3122"/>
    </location>
</feature>
<dbReference type="FunFam" id="2.60.40.60:FF:000032">
    <property type="entry name" value="FAT atypical cadherin 1"/>
    <property type="match status" value="1"/>
</dbReference>
<dbReference type="FunFam" id="2.60.40.60:FF:000061">
    <property type="entry name" value="FAT atypical cadherin 3"/>
    <property type="match status" value="1"/>
</dbReference>
<dbReference type="SUPFAM" id="SSF49313">
    <property type="entry name" value="Cadherin-like"/>
    <property type="match status" value="33"/>
</dbReference>
<feature type="domain" description="Cadherin" evidence="26">
    <location>
        <begin position="39"/>
        <end position="153"/>
    </location>
</feature>
<feature type="domain" description="Cadherin" evidence="26">
    <location>
        <begin position="2593"/>
        <end position="2699"/>
    </location>
</feature>
<comment type="subunit">
    <text evidence="4">Homodimer.</text>
</comment>
<protein>
    <recommendedName>
        <fullName evidence="19">Protocadherin Fat 2</fullName>
    </recommendedName>
</protein>
<dbReference type="FunFam" id="2.60.40.60:FF:000186">
    <property type="entry name" value="FAT atypical cadherin 2"/>
    <property type="match status" value="1"/>
</dbReference>
<feature type="domain" description="Cadherin" evidence="26">
    <location>
        <begin position="1143"/>
        <end position="1247"/>
    </location>
</feature>
<evidence type="ECO:0000256" key="20">
    <source>
        <dbReference type="PROSITE-ProRule" id="PRU00043"/>
    </source>
</evidence>
<evidence type="ECO:0000256" key="5">
    <source>
        <dbReference type="ARBA" id="ARBA00022475"/>
    </source>
</evidence>
<keyword evidence="11" id="KW-0130">Cell adhesion</keyword>
<dbReference type="FunFam" id="2.60.40.60:FF:000116">
    <property type="entry name" value="Dachsous cadherin-related 2"/>
    <property type="match status" value="1"/>
</dbReference>
<keyword evidence="6 21" id="KW-0245">EGF-like domain</keyword>
<dbReference type="PROSITE" id="PS01186">
    <property type="entry name" value="EGF_2"/>
    <property type="match status" value="1"/>
</dbReference>
<name>A0A091D3B6_FUKDA</name>
<evidence type="ECO:0000256" key="16">
    <source>
        <dbReference type="ARBA" id="ARBA00023157"/>
    </source>
</evidence>
<dbReference type="STRING" id="885580.ENSFDAP00000009895"/>
<gene>
    <name evidence="27" type="ORF">H920_11983</name>
</gene>
<feature type="domain" description="Cadherin" evidence="26">
    <location>
        <begin position="1668"/>
        <end position="1765"/>
    </location>
</feature>
<keyword evidence="8 23" id="KW-0732">Signal</keyword>
<feature type="domain" description="Cadherin" evidence="26">
    <location>
        <begin position="464"/>
        <end position="569"/>
    </location>
</feature>
<dbReference type="Gene3D" id="2.60.120.200">
    <property type="match status" value="1"/>
</dbReference>
<evidence type="ECO:0000256" key="11">
    <source>
        <dbReference type="ARBA" id="ARBA00022889"/>
    </source>
</evidence>
<dbReference type="Pfam" id="PF00028">
    <property type="entry name" value="Cadherin"/>
    <property type="match status" value="26"/>
</dbReference>
<feature type="domain" description="Cadherin" evidence="26">
    <location>
        <begin position="2807"/>
        <end position="2915"/>
    </location>
</feature>
<evidence type="ECO:0000256" key="18">
    <source>
        <dbReference type="ARBA" id="ARBA00057445"/>
    </source>
</evidence>
<feature type="domain" description="Cadherin" evidence="26">
    <location>
        <begin position="1344"/>
        <end position="1455"/>
    </location>
</feature>
<dbReference type="CDD" id="cd00110">
    <property type="entry name" value="LamG"/>
    <property type="match status" value="1"/>
</dbReference>
<feature type="domain" description="Cadherin" evidence="26">
    <location>
        <begin position="2078"/>
        <end position="2178"/>
    </location>
</feature>
<dbReference type="InterPro" id="IPR002126">
    <property type="entry name" value="Cadherin-like_dom"/>
</dbReference>
<keyword evidence="28" id="KW-1185">Reference proteome</keyword>
<feature type="domain" description="Cadherin" evidence="26">
    <location>
        <begin position="1976"/>
        <end position="2077"/>
    </location>
</feature>
<evidence type="ECO:0000256" key="15">
    <source>
        <dbReference type="ARBA" id="ARBA00023136"/>
    </source>
</evidence>
<dbReference type="FunFam" id="2.60.40.60:FF:000033">
    <property type="entry name" value="FAT atypical cadherin 1"/>
    <property type="match status" value="1"/>
</dbReference>
<dbReference type="Gene3D" id="2.10.25.10">
    <property type="entry name" value="Laminin"/>
    <property type="match status" value="1"/>
</dbReference>
<dbReference type="FunFam" id="2.60.40.60:FF:000089">
    <property type="entry name" value="FAT atypical cadherin 1"/>
    <property type="match status" value="1"/>
</dbReference>
<evidence type="ECO:0000256" key="14">
    <source>
        <dbReference type="ARBA" id="ARBA00023034"/>
    </source>
</evidence>
<dbReference type="FunFam" id="2.60.40.60:FF:000053">
    <property type="entry name" value="FAT atypical cadherin 3"/>
    <property type="match status" value="1"/>
</dbReference>
<dbReference type="Gene3D" id="2.60.40.60">
    <property type="entry name" value="Cadherins"/>
    <property type="match status" value="33"/>
</dbReference>
<feature type="domain" description="Cadherin" evidence="26">
    <location>
        <begin position="2916"/>
        <end position="3020"/>
    </location>
</feature>
<dbReference type="FunFam" id="2.60.40.60:FF:000035">
    <property type="entry name" value="Protocadherin Fat 3"/>
    <property type="match status" value="1"/>
</dbReference>
<comment type="caution">
    <text evidence="21">Lacks conserved residue(s) required for the propagation of feature annotation.</text>
</comment>
<dbReference type="PROSITE" id="PS50026">
    <property type="entry name" value="EGF_3"/>
    <property type="match status" value="2"/>
</dbReference>
<evidence type="ECO:0000256" key="19">
    <source>
        <dbReference type="ARBA" id="ARBA00070343"/>
    </source>
</evidence>
<dbReference type="FunFam" id="2.60.40.60:FF:000178">
    <property type="entry name" value="Protocadherin Fat 2"/>
    <property type="match status" value="1"/>
</dbReference>